<keyword evidence="10" id="KW-1185">Reference proteome</keyword>
<dbReference type="InterPro" id="IPR026046">
    <property type="entry name" value="UBIAD1"/>
</dbReference>
<evidence type="ECO:0000256" key="5">
    <source>
        <dbReference type="ARBA" id="ARBA00022692"/>
    </source>
</evidence>
<keyword evidence="3" id="KW-0474">Menaquinone biosynthesis</keyword>
<feature type="transmembrane region" description="Helical" evidence="8">
    <location>
        <begin position="121"/>
        <end position="140"/>
    </location>
</feature>
<feature type="transmembrane region" description="Helical" evidence="8">
    <location>
        <begin position="221"/>
        <end position="240"/>
    </location>
</feature>
<organism evidence="9 10">
    <name type="scientific">Candidatus Chloroploca mongolica</name>
    <dbReference type="NCBI Taxonomy" id="2528176"/>
    <lineage>
        <taxon>Bacteria</taxon>
        <taxon>Bacillati</taxon>
        <taxon>Chloroflexota</taxon>
        <taxon>Chloroflexia</taxon>
        <taxon>Chloroflexales</taxon>
        <taxon>Chloroflexineae</taxon>
        <taxon>Oscillochloridaceae</taxon>
        <taxon>Candidatus Chloroploca</taxon>
    </lineage>
</organism>
<keyword evidence="7 8" id="KW-0472">Membrane</keyword>
<proteinExistence type="predicted"/>
<comment type="pathway">
    <text evidence="2">Quinol/quinone metabolism; menaquinone biosynthesis.</text>
</comment>
<keyword evidence="4" id="KW-0808">Transferase</keyword>
<evidence type="ECO:0000256" key="1">
    <source>
        <dbReference type="ARBA" id="ARBA00004141"/>
    </source>
</evidence>
<evidence type="ECO:0000256" key="4">
    <source>
        <dbReference type="ARBA" id="ARBA00022679"/>
    </source>
</evidence>
<comment type="caution">
    <text evidence="9">The sequence shown here is derived from an EMBL/GenBank/DDBJ whole genome shotgun (WGS) entry which is preliminary data.</text>
</comment>
<keyword evidence="6 8" id="KW-1133">Transmembrane helix</keyword>
<gene>
    <name evidence="9" type="ORF">EYB53_021345</name>
</gene>
<dbReference type="InterPro" id="IPR044878">
    <property type="entry name" value="UbiA_sf"/>
</dbReference>
<dbReference type="Pfam" id="PF01040">
    <property type="entry name" value="UbiA"/>
    <property type="match status" value="1"/>
</dbReference>
<dbReference type="CDD" id="cd13962">
    <property type="entry name" value="PT_UbiA_UBIAD1"/>
    <property type="match status" value="1"/>
</dbReference>
<dbReference type="InterPro" id="IPR000537">
    <property type="entry name" value="UbiA_prenyltransferase"/>
</dbReference>
<evidence type="ECO:0000256" key="7">
    <source>
        <dbReference type="ARBA" id="ARBA00023136"/>
    </source>
</evidence>
<dbReference type="PANTHER" id="PTHR13929:SF0">
    <property type="entry name" value="UBIA PRENYLTRANSFERASE DOMAIN-CONTAINING PROTEIN 1"/>
    <property type="match status" value="1"/>
</dbReference>
<evidence type="ECO:0000313" key="10">
    <source>
        <dbReference type="Proteomes" id="UP001193081"/>
    </source>
</evidence>
<feature type="transmembrane region" description="Helical" evidence="8">
    <location>
        <begin position="271"/>
        <end position="291"/>
    </location>
</feature>
<feature type="transmembrane region" description="Helical" evidence="8">
    <location>
        <begin position="16"/>
        <end position="36"/>
    </location>
</feature>
<feature type="transmembrane region" description="Helical" evidence="8">
    <location>
        <begin position="179"/>
        <end position="200"/>
    </location>
</feature>
<evidence type="ECO:0000256" key="6">
    <source>
        <dbReference type="ARBA" id="ARBA00022989"/>
    </source>
</evidence>
<evidence type="ECO:0000256" key="3">
    <source>
        <dbReference type="ARBA" id="ARBA00022428"/>
    </source>
</evidence>
<comment type="subcellular location">
    <subcellularLocation>
        <location evidence="1">Membrane</location>
        <topology evidence="1">Multi-pass membrane protein</topology>
    </subcellularLocation>
</comment>
<evidence type="ECO:0000313" key="9">
    <source>
        <dbReference type="EMBL" id="MBP1468270.1"/>
    </source>
</evidence>
<keyword evidence="5 8" id="KW-0812">Transmembrane</keyword>
<feature type="transmembrane region" description="Helical" evidence="8">
    <location>
        <begin position="246"/>
        <end position="264"/>
    </location>
</feature>
<protein>
    <submittedName>
        <fullName evidence="9">Prenyltransferase</fullName>
    </submittedName>
</protein>
<feature type="transmembrane region" description="Helical" evidence="8">
    <location>
        <begin position="94"/>
        <end position="115"/>
    </location>
</feature>
<dbReference type="Gene3D" id="1.10.357.140">
    <property type="entry name" value="UbiA prenyltransferase"/>
    <property type="match status" value="1"/>
</dbReference>
<dbReference type="PANTHER" id="PTHR13929">
    <property type="entry name" value="1,4-DIHYDROXY-2-NAPHTHOATE OCTAPRENYLTRANSFERASE"/>
    <property type="match status" value="1"/>
</dbReference>
<evidence type="ECO:0000256" key="8">
    <source>
        <dbReference type="SAM" id="Phobius"/>
    </source>
</evidence>
<evidence type="ECO:0000256" key="2">
    <source>
        <dbReference type="ARBA" id="ARBA00004863"/>
    </source>
</evidence>
<dbReference type="Proteomes" id="UP001193081">
    <property type="component" value="Unassembled WGS sequence"/>
</dbReference>
<reference evidence="9 10" key="1">
    <citation type="submission" date="2021-03" db="EMBL/GenBank/DDBJ databases">
        <authorList>
            <person name="Grouzdev D.S."/>
        </authorList>
    </citation>
    <scope>NUCLEOTIDE SEQUENCE [LARGE SCALE GENOMIC DNA]</scope>
    <source>
        <strain evidence="9 10">M50-1</strain>
    </source>
</reference>
<sequence length="292" mass="30306">MAPNPLRGLWQMSRPLILPSGVLAYAVGVAMARYAGHPIIWGDQALALTLTMLANLAAHYADEYADADTDALAVHTGISGGSGAIAAGLATPTLAFNAALFVSALTIVVGIGAVLSGRLPLAAGLILLIGLSGGWAYSLPPLALERRGLGEITNALLGGLLMPLMAYATAAHHAPPLEAYLQLAPMVAAALTCILGVHWADRNADALVGKRTLAVILGQRLRWLWWACIALAYLLPLLLMPHIIPAAVALAGLLTLPLGLYVGFRATRTDSAVPGAGLMIALMLAHTVAYWV</sequence>
<dbReference type="RefSeq" id="WP_135480857.1">
    <property type="nucleotide sequence ID" value="NZ_SIJK02000062.1"/>
</dbReference>
<dbReference type="EMBL" id="SIJK02000062">
    <property type="protein sequence ID" value="MBP1468270.1"/>
    <property type="molecule type" value="Genomic_DNA"/>
</dbReference>
<name>A0ABS4DFS2_9CHLR</name>
<feature type="transmembrane region" description="Helical" evidence="8">
    <location>
        <begin position="152"/>
        <end position="173"/>
    </location>
</feature>
<accession>A0ABS4DFS2</accession>